<protein>
    <submittedName>
        <fullName evidence="1">Uncharacterized protein</fullName>
    </submittedName>
</protein>
<dbReference type="EMBL" id="PRLG01000020">
    <property type="protein sequence ID" value="PYY28160.1"/>
    <property type="molecule type" value="Genomic_DNA"/>
</dbReference>
<dbReference type="AlphaFoldDB" id="A0A2W0C6U2"/>
<gene>
    <name evidence="1" type="ORF">PIL02S_03306</name>
</gene>
<evidence type="ECO:0000313" key="1">
    <source>
        <dbReference type="EMBL" id="PYY28160.1"/>
    </source>
</evidence>
<dbReference type="RefSeq" id="WP_258377694.1">
    <property type="nucleotide sequence ID" value="NZ_PRLG01000020.1"/>
</dbReference>
<reference evidence="1 2" key="1">
    <citation type="submission" date="2018-01" db="EMBL/GenBank/DDBJ databases">
        <title>Genome sequence of the PGP bacterium Paenibacillus illinoisensis E3.</title>
        <authorList>
            <person name="Rolli E."/>
            <person name="Marasco R."/>
            <person name="Bessem C."/>
            <person name="Michoud G."/>
            <person name="Gaiarsa S."/>
            <person name="Borin S."/>
            <person name="Daffonchio D."/>
        </authorList>
    </citation>
    <scope>NUCLEOTIDE SEQUENCE [LARGE SCALE GENOMIC DNA]</scope>
    <source>
        <strain evidence="1 2">E3</strain>
    </source>
</reference>
<accession>A0A2W0C6U2</accession>
<name>A0A2W0C6U2_9BACL</name>
<comment type="caution">
    <text evidence="1">The sequence shown here is derived from an EMBL/GenBank/DDBJ whole genome shotgun (WGS) entry which is preliminary data.</text>
</comment>
<evidence type="ECO:0000313" key="2">
    <source>
        <dbReference type="Proteomes" id="UP000247459"/>
    </source>
</evidence>
<proteinExistence type="predicted"/>
<dbReference type="Proteomes" id="UP000247459">
    <property type="component" value="Unassembled WGS sequence"/>
</dbReference>
<sequence length="42" mass="4876">MESKISKEKIEQIIGRTLTDKEYKEVVGTVLQQLLAEKQKKN</sequence>
<organism evidence="1 2">
    <name type="scientific">Paenibacillus illinoisensis</name>
    <dbReference type="NCBI Taxonomy" id="59845"/>
    <lineage>
        <taxon>Bacteria</taxon>
        <taxon>Bacillati</taxon>
        <taxon>Bacillota</taxon>
        <taxon>Bacilli</taxon>
        <taxon>Bacillales</taxon>
        <taxon>Paenibacillaceae</taxon>
        <taxon>Paenibacillus</taxon>
    </lineage>
</organism>